<dbReference type="AlphaFoldDB" id="A0AAE1GYP6"/>
<dbReference type="EMBL" id="JAHWGI010000270">
    <property type="protein sequence ID" value="KAK3911519.1"/>
    <property type="molecule type" value="Genomic_DNA"/>
</dbReference>
<name>A0AAE1GYP6_9NEOP</name>
<dbReference type="PANTHER" id="PTHR46579:SF1">
    <property type="entry name" value="F5_8 TYPE C DOMAIN-CONTAINING PROTEIN"/>
    <property type="match status" value="1"/>
</dbReference>
<evidence type="ECO:0000313" key="2">
    <source>
        <dbReference type="Proteomes" id="UP001219518"/>
    </source>
</evidence>
<organism evidence="1 2">
    <name type="scientific">Frankliniella fusca</name>
    <dbReference type="NCBI Taxonomy" id="407009"/>
    <lineage>
        <taxon>Eukaryota</taxon>
        <taxon>Metazoa</taxon>
        <taxon>Ecdysozoa</taxon>
        <taxon>Arthropoda</taxon>
        <taxon>Hexapoda</taxon>
        <taxon>Insecta</taxon>
        <taxon>Pterygota</taxon>
        <taxon>Neoptera</taxon>
        <taxon>Paraneoptera</taxon>
        <taxon>Thysanoptera</taxon>
        <taxon>Terebrantia</taxon>
        <taxon>Thripoidea</taxon>
        <taxon>Thripidae</taxon>
        <taxon>Frankliniella</taxon>
    </lineage>
</organism>
<gene>
    <name evidence="1" type="ORF">KUF71_021247</name>
</gene>
<dbReference type="Proteomes" id="UP001219518">
    <property type="component" value="Unassembled WGS sequence"/>
</dbReference>
<keyword evidence="2" id="KW-1185">Reference proteome</keyword>
<evidence type="ECO:0000313" key="1">
    <source>
        <dbReference type="EMBL" id="KAK3911519.1"/>
    </source>
</evidence>
<sequence length="160" mass="18113">MKSFKAKDVKLHQCDEECEAKAIVITGTYDVPAKACLMCMTGHSGYCSCPKCFIVGENSDKTEKVTVFPQQEELELRDDENYNKCLEQSMASKQELLGTIAMLNKSSISSEELVEADMKLREFCCDFEKLYGVRQMSSNVHLLRHLAASVYQTSDWKLIC</sequence>
<reference evidence="1" key="1">
    <citation type="submission" date="2021-07" db="EMBL/GenBank/DDBJ databases">
        <authorList>
            <person name="Catto M.A."/>
            <person name="Jacobson A."/>
            <person name="Kennedy G."/>
            <person name="Labadie P."/>
            <person name="Hunt B.G."/>
            <person name="Srinivasan R."/>
        </authorList>
    </citation>
    <scope>NUCLEOTIDE SEQUENCE</scope>
    <source>
        <strain evidence="1">PL_HMW_Pooled</strain>
        <tissue evidence="1">Head</tissue>
    </source>
</reference>
<proteinExistence type="predicted"/>
<comment type="caution">
    <text evidence="1">The sequence shown here is derived from an EMBL/GenBank/DDBJ whole genome shotgun (WGS) entry which is preliminary data.</text>
</comment>
<protein>
    <submittedName>
        <fullName evidence="1">Glutathione S-transferase omega-like 1</fullName>
    </submittedName>
</protein>
<reference evidence="1" key="2">
    <citation type="journal article" date="2023" name="BMC Genomics">
        <title>Pest status, molecular evolution, and epigenetic factors derived from the genome assembly of Frankliniella fusca, a thysanopteran phytovirus vector.</title>
        <authorList>
            <person name="Catto M.A."/>
            <person name="Labadie P.E."/>
            <person name="Jacobson A.L."/>
            <person name="Kennedy G.G."/>
            <person name="Srinivasan R."/>
            <person name="Hunt B.G."/>
        </authorList>
    </citation>
    <scope>NUCLEOTIDE SEQUENCE</scope>
    <source>
        <strain evidence="1">PL_HMW_Pooled</strain>
    </source>
</reference>
<accession>A0AAE1GYP6</accession>
<dbReference type="PANTHER" id="PTHR46579">
    <property type="entry name" value="F5/8 TYPE C DOMAIN-CONTAINING PROTEIN-RELATED"/>
    <property type="match status" value="1"/>
</dbReference>